<feature type="domain" description="BHLH" evidence="7">
    <location>
        <begin position="304"/>
        <end position="354"/>
    </location>
</feature>
<dbReference type="STRING" id="3827.A0A3Q7XP70"/>
<evidence type="ECO:0000256" key="2">
    <source>
        <dbReference type="ARBA" id="ARBA00023015"/>
    </source>
</evidence>
<name>A0A3Q7XP70_CICAR</name>
<sequence>MDSNTHQSYLLKQQNQPISGLLRFRSAPTSLLSNKDSNSSSSNHFWECSDNINSGSSSFQEFEENNNNNKTCSKELSEMNSSGYGGGLPPHYPRHGSGVTSSSAMNGSFGLGMEHETTHKSFPSNLLRQGSSPASLFSNISFQNGFAFMKGVGNYAEANGSNDELSPSINRLNSQVSFPSRNASSLGILSQITEIGSEDIEATSPDDGRERSSNGDATHYGSGFPYSSWNDTQTFSENLSGLKRGRSGNEKMFSDIQSGGFGNQVHTLSHHLSLPKTSSEMIAMEKLLQFSDSVPCKIRAKRGCATHPRSIAERVRRTKISERMRKLQELVPNMDKQTNTADMLDLAVDYIKNLQKQFKSLSEKRASCKCMRMQKADTNQI</sequence>
<keyword evidence="2" id="KW-0805">Transcription regulation</keyword>
<dbReference type="Pfam" id="PF00010">
    <property type="entry name" value="HLH"/>
    <property type="match status" value="1"/>
</dbReference>
<dbReference type="OrthoDB" id="2019494at2759"/>
<dbReference type="InterPro" id="IPR011598">
    <property type="entry name" value="bHLH_dom"/>
</dbReference>
<dbReference type="GO" id="GO:0000981">
    <property type="term" value="F:DNA-binding transcription factor activity, RNA polymerase II-specific"/>
    <property type="evidence" value="ECO:0007669"/>
    <property type="project" value="TreeGrafter"/>
</dbReference>
<evidence type="ECO:0000259" key="7">
    <source>
        <dbReference type="PROSITE" id="PS50888"/>
    </source>
</evidence>
<dbReference type="FunFam" id="4.10.280.10:FF:000021">
    <property type="entry name" value="Transcription factor bHLH130 family"/>
    <property type="match status" value="1"/>
</dbReference>
<evidence type="ECO:0000313" key="8">
    <source>
        <dbReference type="Proteomes" id="UP000087171"/>
    </source>
</evidence>
<evidence type="ECO:0000313" key="9">
    <source>
        <dbReference type="RefSeq" id="XP_027188963.1"/>
    </source>
</evidence>
<accession>A0A3Q7XP70</accession>
<reference evidence="8" key="1">
    <citation type="journal article" date="2013" name="Nat. Biotechnol.">
        <title>Draft genome sequence of chickpea (Cicer arietinum) provides a resource for trait improvement.</title>
        <authorList>
            <person name="Varshney R.K."/>
            <person name="Song C."/>
            <person name="Saxena R.K."/>
            <person name="Azam S."/>
            <person name="Yu S."/>
            <person name="Sharpe A.G."/>
            <person name="Cannon S."/>
            <person name="Baek J."/>
            <person name="Rosen B.D."/>
            <person name="Tar'an B."/>
            <person name="Millan T."/>
            <person name="Zhang X."/>
            <person name="Ramsay L.D."/>
            <person name="Iwata A."/>
            <person name="Wang Y."/>
            <person name="Nelson W."/>
            <person name="Farmer A.D."/>
            <person name="Gaur P.M."/>
            <person name="Soderlund C."/>
            <person name="Penmetsa R.V."/>
            <person name="Xu C."/>
            <person name="Bharti A.K."/>
            <person name="He W."/>
            <person name="Winter P."/>
            <person name="Zhao S."/>
            <person name="Hane J.K."/>
            <person name="Carrasquilla-Garcia N."/>
            <person name="Condie J.A."/>
            <person name="Upadhyaya H.D."/>
            <person name="Luo M.C."/>
            <person name="Thudi M."/>
            <person name="Gowda C.L."/>
            <person name="Singh N.P."/>
            <person name="Lichtenzveig J."/>
            <person name="Gali K.K."/>
            <person name="Rubio J."/>
            <person name="Nadarajan N."/>
            <person name="Dolezel J."/>
            <person name="Bansal K.C."/>
            <person name="Xu X."/>
            <person name="Edwards D."/>
            <person name="Zhang G."/>
            <person name="Kahl G."/>
            <person name="Gil J."/>
            <person name="Singh K.B."/>
            <person name="Datta S.K."/>
            <person name="Jackson S.A."/>
            <person name="Wang J."/>
            <person name="Cook D.R."/>
        </authorList>
    </citation>
    <scope>NUCLEOTIDE SEQUENCE [LARGE SCALE GENOMIC DNA]</scope>
    <source>
        <strain evidence="8">cv. CDC Frontier</strain>
    </source>
</reference>
<dbReference type="Gene3D" id="4.10.280.10">
    <property type="entry name" value="Helix-loop-helix DNA-binding domain"/>
    <property type="match status" value="1"/>
</dbReference>
<dbReference type="PANTHER" id="PTHR16223">
    <property type="entry name" value="TRANSCRIPTION FACTOR BHLH83-RELATED"/>
    <property type="match status" value="1"/>
</dbReference>
<dbReference type="KEGG" id="cam:101502017"/>
<dbReference type="PaxDb" id="3827-XP_004497939.1"/>
<dbReference type="Proteomes" id="UP000087171">
    <property type="component" value="Chromosome Ca4"/>
</dbReference>
<dbReference type="InterPro" id="IPR036638">
    <property type="entry name" value="HLH_DNA-bd_sf"/>
</dbReference>
<evidence type="ECO:0000256" key="3">
    <source>
        <dbReference type="ARBA" id="ARBA00023125"/>
    </source>
</evidence>
<evidence type="ECO:0000256" key="4">
    <source>
        <dbReference type="ARBA" id="ARBA00023163"/>
    </source>
</evidence>
<comment type="subcellular location">
    <subcellularLocation>
        <location evidence="1">Nucleus</location>
    </subcellularLocation>
</comment>
<organism evidence="8 9">
    <name type="scientific">Cicer arietinum</name>
    <name type="common">Chickpea</name>
    <name type="synonym">Garbanzo</name>
    <dbReference type="NCBI Taxonomy" id="3827"/>
    <lineage>
        <taxon>Eukaryota</taxon>
        <taxon>Viridiplantae</taxon>
        <taxon>Streptophyta</taxon>
        <taxon>Embryophyta</taxon>
        <taxon>Tracheophyta</taxon>
        <taxon>Spermatophyta</taxon>
        <taxon>Magnoliopsida</taxon>
        <taxon>eudicotyledons</taxon>
        <taxon>Gunneridae</taxon>
        <taxon>Pentapetalae</taxon>
        <taxon>rosids</taxon>
        <taxon>fabids</taxon>
        <taxon>Fabales</taxon>
        <taxon>Fabaceae</taxon>
        <taxon>Papilionoideae</taxon>
        <taxon>50 kb inversion clade</taxon>
        <taxon>NPAAA clade</taxon>
        <taxon>Hologalegina</taxon>
        <taxon>IRL clade</taxon>
        <taxon>Cicereae</taxon>
        <taxon>Cicer</taxon>
    </lineage>
</organism>
<proteinExistence type="predicted"/>
<evidence type="ECO:0000256" key="6">
    <source>
        <dbReference type="SAM" id="MobiDB-lite"/>
    </source>
</evidence>
<dbReference type="PROSITE" id="PS50888">
    <property type="entry name" value="BHLH"/>
    <property type="match status" value="1"/>
</dbReference>
<evidence type="ECO:0000256" key="1">
    <source>
        <dbReference type="ARBA" id="ARBA00004123"/>
    </source>
</evidence>
<evidence type="ECO:0000256" key="5">
    <source>
        <dbReference type="ARBA" id="ARBA00023242"/>
    </source>
</evidence>
<feature type="region of interest" description="Disordered" evidence="6">
    <location>
        <begin position="197"/>
        <end position="225"/>
    </location>
</feature>
<dbReference type="RefSeq" id="XP_027188963.1">
    <property type="nucleotide sequence ID" value="XM_027333162.1"/>
</dbReference>
<keyword evidence="5" id="KW-0539">Nucleus</keyword>
<gene>
    <name evidence="9" type="primary">LOC101502017</name>
</gene>
<dbReference type="SUPFAM" id="SSF47459">
    <property type="entry name" value="HLH, helix-loop-helix DNA-binding domain"/>
    <property type="match status" value="1"/>
</dbReference>
<reference evidence="9" key="2">
    <citation type="submission" date="2025-08" db="UniProtKB">
        <authorList>
            <consortium name="RefSeq"/>
        </authorList>
    </citation>
    <scope>IDENTIFICATION</scope>
    <source>
        <tissue evidence="9">Etiolated seedlings</tissue>
    </source>
</reference>
<dbReference type="InterPro" id="IPR045843">
    <property type="entry name" value="IND-like"/>
</dbReference>
<dbReference type="GO" id="GO:0046983">
    <property type="term" value="F:protein dimerization activity"/>
    <property type="evidence" value="ECO:0007669"/>
    <property type="project" value="InterPro"/>
</dbReference>
<dbReference type="GO" id="GO:0005634">
    <property type="term" value="C:nucleus"/>
    <property type="evidence" value="ECO:0007669"/>
    <property type="project" value="UniProtKB-SubCell"/>
</dbReference>
<keyword evidence="8" id="KW-1185">Reference proteome</keyword>
<dbReference type="AlphaFoldDB" id="A0A3Q7XP70"/>
<protein>
    <submittedName>
        <fullName evidence="9">Transcription factor bHLH130</fullName>
    </submittedName>
</protein>
<keyword evidence="4" id="KW-0804">Transcription</keyword>
<dbReference type="GeneID" id="101502017"/>
<dbReference type="GO" id="GO:0000978">
    <property type="term" value="F:RNA polymerase II cis-regulatory region sequence-specific DNA binding"/>
    <property type="evidence" value="ECO:0007669"/>
    <property type="project" value="TreeGrafter"/>
</dbReference>
<dbReference type="PANTHER" id="PTHR16223:SF125">
    <property type="entry name" value="OS08G0506700 PROTEIN"/>
    <property type="match status" value="1"/>
</dbReference>
<keyword evidence="3" id="KW-0238">DNA-binding</keyword>
<dbReference type="SMART" id="SM00353">
    <property type="entry name" value="HLH"/>
    <property type="match status" value="1"/>
</dbReference>